<proteinExistence type="predicted"/>
<sequence length="199" mass="22476">MNIVFDIGNVLIKWDLHRAFQDHFETPQAIDLYLAEIGFADWNLEQDRGRSWAEANADLRARHGERAFPATEYSSRHAQTIQTPVAGTWALLDRLAARGHPLYAITNWSAESWKDAETLYPRLKDVFRDVVISGRERLVKPDPAIYRVLLDRNGLNAAECLFIDDSAKNVAGAKAVGMDAVQFTTPEVLEDDLKQRGLL</sequence>
<dbReference type="Pfam" id="PF00702">
    <property type="entry name" value="Hydrolase"/>
    <property type="match status" value="1"/>
</dbReference>
<dbReference type="PANTHER" id="PTHR43611">
    <property type="entry name" value="ALPHA-D-GLUCOSE 1-PHOSPHATE PHOSPHATASE"/>
    <property type="match status" value="1"/>
</dbReference>
<dbReference type="PANTHER" id="PTHR43611:SF3">
    <property type="entry name" value="FLAVIN MONONUCLEOTIDE HYDROLASE 1, CHLOROPLATIC"/>
    <property type="match status" value="1"/>
</dbReference>
<dbReference type="RefSeq" id="WP_379142744.1">
    <property type="nucleotide sequence ID" value="NZ_JBHUEN010000031.1"/>
</dbReference>
<dbReference type="SFLD" id="SFLDS00003">
    <property type="entry name" value="Haloacid_Dehalogenase"/>
    <property type="match status" value="1"/>
</dbReference>
<dbReference type="NCBIfam" id="TIGR01509">
    <property type="entry name" value="HAD-SF-IA-v3"/>
    <property type="match status" value="1"/>
</dbReference>
<dbReference type="PRINTS" id="PR00413">
    <property type="entry name" value="HADHALOGNASE"/>
</dbReference>
<organism evidence="1 2">
    <name type="scientific">Paracoccus pacificus</name>
    <dbReference type="NCBI Taxonomy" id="1463598"/>
    <lineage>
        <taxon>Bacteria</taxon>
        <taxon>Pseudomonadati</taxon>
        <taxon>Pseudomonadota</taxon>
        <taxon>Alphaproteobacteria</taxon>
        <taxon>Rhodobacterales</taxon>
        <taxon>Paracoccaceae</taxon>
        <taxon>Paracoccus</taxon>
    </lineage>
</organism>
<accession>A0ABW4R7R0</accession>
<evidence type="ECO:0000313" key="2">
    <source>
        <dbReference type="Proteomes" id="UP001597213"/>
    </source>
</evidence>
<dbReference type="Gene3D" id="1.10.150.240">
    <property type="entry name" value="Putative phosphatase, domain 2"/>
    <property type="match status" value="1"/>
</dbReference>
<dbReference type="InterPro" id="IPR006439">
    <property type="entry name" value="HAD-SF_hydro_IA"/>
</dbReference>
<dbReference type="EMBL" id="JBHUEN010000031">
    <property type="protein sequence ID" value="MFD1882262.1"/>
    <property type="molecule type" value="Genomic_DNA"/>
</dbReference>
<name>A0ABW4R7R0_9RHOB</name>
<dbReference type="InterPro" id="IPR023198">
    <property type="entry name" value="PGP-like_dom2"/>
</dbReference>
<evidence type="ECO:0000313" key="1">
    <source>
        <dbReference type="EMBL" id="MFD1882262.1"/>
    </source>
</evidence>
<dbReference type="Proteomes" id="UP001597213">
    <property type="component" value="Unassembled WGS sequence"/>
</dbReference>
<keyword evidence="1" id="KW-0378">Hydrolase</keyword>
<dbReference type="CDD" id="cd02603">
    <property type="entry name" value="HAD_sEH-N_like"/>
    <property type="match status" value="1"/>
</dbReference>
<keyword evidence="2" id="KW-1185">Reference proteome</keyword>
<dbReference type="Gene3D" id="3.40.50.1000">
    <property type="entry name" value="HAD superfamily/HAD-like"/>
    <property type="match status" value="1"/>
</dbReference>
<comment type="caution">
    <text evidence="1">The sequence shown here is derived from an EMBL/GenBank/DDBJ whole genome shotgun (WGS) entry which is preliminary data.</text>
</comment>
<dbReference type="SFLD" id="SFLDG01129">
    <property type="entry name" value="C1.5:_HAD__Beta-PGM__Phosphata"/>
    <property type="match status" value="1"/>
</dbReference>
<dbReference type="SUPFAM" id="SSF56784">
    <property type="entry name" value="HAD-like"/>
    <property type="match status" value="1"/>
</dbReference>
<dbReference type="InterPro" id="IPR023214">
    <property type="entry name" value="HAD_sf"/>
</dbReference>
<dbReference type="GO" id="GO:0016787">
    <property type="term" value="F:hydrolase activity"/>
    <property type="evidence" value="ECO:0007669"/>
    <property type="project" value="UniProtKB-KW"/>
</dbReference>
<gene>
    <name evidence="1" type="ORF">ACFSCT_11115</name>
</gene>
<protein>
    <submittedName>
        <fullName evidence="1">HAD family hydrolase</fullName>
    </submittedName>
</protein>
<reference evidence="2" key="1">
    <citation type="journal article" date="2019" name="Int. J. Syst. Evol. Microbiol.">
        <title>The Global Catalogue of Microorganisms (GCM) 10K type strain sequencing project: providing services to taxonomists for standard genome sequencing and annotation.</title>
        <authorList>
            <consortium name="The Broad Institute Genomics Platform"/>
            <consortium name="The Broad Institute Genome Sequencing Center for Infectious Disease"/>
            <person name="Wu L."/>
            <person name="Ma J."/>
        </authorList>
    </citation>
    <scope>NUCLEOTIDE SEQUENCE [LARGE SCALE GENOMIC DNA]</scope>
    <source>
        <strain evidence="2">CCUG 56029</strain>
    </source>
</reference>
<dbReference type="InterPro" id="IPR036412">
    <property type="entry name" value="HAD-like_sf"/>
</dbReference>